<name>A0A5B7CLZ1_PORTR</name>
<dbReference type="Proteomes" id="UP000324222">
    <property type="component" value="Unassembled WGS sequence"/>
</dbReference>
<protein>
    <submittedName>
        <fullName evidence="1">Uncharacterized protein</fullName>
    </submittedName>
</protein>
<dbReference type="EMBL" id="VSRR010000108">
    <property type="protein sequence ID" value="MPC10265.1"/>
    <property type="molecule type" value="Genomic_DNA"/>
</dbReference>
<evidence type="ECO:0000313" key="1">
    <source>
        <dbReference type="EMBL" id="MPC10265.1"/>
    </source>
</evidence>
<keyword evidence="2" id="KW-1185">Reference proteome</keyword>
<comment type="caution">
    <text evidence="1">The sequence shown here is derived from an EMBL/GenBank/DDBJ whole genome shotgun (WGS) entry which is preliminary data.</text>
</comment>
<evidence type="ECO:0000313" key="2">
    <source>
        <dbReference type="Proteomes" id="UP000324222"/>
    </source>
</evidence>
<dbReference type="OrthoDB" id="6614653at2759"/>
<accession>A0A5B7CLZ1</accession>
<reference evidence="1 2" key="1">
    <citation type="submission" date="2019-05" db="EMBL/GenBank/DDBJ databases">
        <title>Another draft genome of Portunus trituberculatus and its Hox gene families provides insights of decapod evolution.</title>
        <authorList>
            <person name="Jeong J.-H."/>
            <person name="Song I."/>
            <person name="Kim S."/>
            <person name="Choi T."/>
            <person name="Kim D."/>
            <person name="Ryu S."/>
            <person name="Kim W."/>
        </authorList>
    </citation>
    <scope>NUCLEOTIDE SEQUENCE [LARGE SCALE GENOMIC DNA]</scope>
    <source>
        <tissue evidence="1">Muscle</tissue>
    </source>
</reference>
<sequence>MEEWTLNILPTSTITTTNATTTCPMQGASHPSKHALFSMAPGSQGPVFTLLNASWENPAKGVSELVVKCMEELLSLHEDGTEGARQQLARDILQALLYSSSSSVTSVWTSKSTYPPLALALTHLGCQEVGFVCL</sequence>
<dbReference type="AlphaFoldDB" id="A0A5B7CLZ1"/>
<organism evidence="1 2">
    <name type="scientific">Portunus trituberculatus</name>
    <name type="common">Swimming crab</name>
    <name type="synonym">Neptunus trituberculatus</name>
    <dbReference type="NCBI Taxonomy" id="210409"/>
    <lineage>
        <taxon>Eukaryota</taxon>
        <taxon>Metazoa</taxon>
        <taxon>Ecdysozoa</taxon>
        <taxon>Arthropoda</taxon>
        <taxon>Crustacea</taxon>
        <taxon>Multicrustacea</taxon>
        <taxon>Malacostraca</taxon>
        <taxon>Eumalacostraca</taxon>
        <taxon>Eucarida</taxon>
        <taxon>Decapoda</taxon>
        <taxon>Pleocyemata</taxon>
        <taxon>Brachyura</taxon>
        <taxon>Eubrachyura</taxon>
        <taxon>Portunoidea</taxon>
        <taxon>Portunidae</taxon>
        <taxon>Portuninae</taxon>
        <taxon>Portunus</taxon>
    </lineage>
</organism>
<gene>
    <name evidence="1" type="ORF">E2C01_002897</name>
</gene>
<proteinExistence type="predicted"/>